<organism evidence="1">
    <name type="scientific">Ophidiomyces ophidiicola</name>
    <dbReference type="NCBI Taxonomy" id="1387563"/>
    <lineage>
        <taxon>Eukaryota</taxon>
        <taxon>Fungi</taxon>
        <taxon>Dikarya</taxon>
        <taxon>Ascomycota</taxon>
        <taxon>Pezizomycotina</taxon>
        <taxon>Eurotiomycetes</taxon>
        <taxon>Eurotiomycetidae</taxon>
        <taxon>Onygenales</taxon>
        <taxon>Onygenaceae</taxon>
        <taxon>Ophidiomyces</taxon>
    </lineage>
</organism>
<reference evidence="1" key="1">
    <citation type="journal article" date="2022" name="bioRxiv">
        <title>Population genetic analysis of Ophidiomyces ophidiicola, the causative agent of snake fungal disease, indicates recent introductions to the USA.</title>
        <authorList>
            <person name="Ladner J.T."/>
            <person name="Palmer J.M."/>
            <person name="Ettinger C.L."/>
            <person name="Stajich J.E."/>
            <person name="Farrell T.M."/>
            <person name="Glorioso B.M."/>
            <person name="Lawson B."/>
            <person name="Price S.J."/>
            <person name="Stengle A.G."/>
            <person name="Grear D.A."/>
            <person name="Lorch J.M."/>
        </authorList>
    </citation>
    <scope>NUCLEOTIDE SEQUENCE</scope>
    <source>
        <strain evidence="1">NWHC 24266-5</strain>
    </source>
</reference>
<protein>
    <submittedName>
        <fullName evidence="1">Uncharacterized protein</fullName>
    </submittedName>
</protein>
<gene>
    <name evidence="1" type="ORF">LOY88_001572</name>
</gene>
<proteinExistence type="predicted"/>
<evidence type="ECO:0000313" key="1">
    <source>
        <dbReference type="EMBL" id="KAI2390487.1"/>
    </source>
</evidence>
<sequence length="356" mass="40944">MDTSPIKQEETDSARWIVGKHGASHGVYTTESGRVVKYGHHVQAEREARAMSFVRKACPQVPVPEVLGWWEEREGEDRVGHLAMSLMPGDMLSKSWPTMDQVQRDSILKDLEEILRQLRTLRAPSTAAIGPVDGTSPAADVRGSHAEYGGPFKTESDFNEWLVSLIHLDSTRFFGSFYVETIRNSLMSNHQLRFTHGDLAMHNILVEKGRITAIIDWEYSGWYPEYWEYVKMIQFSRDTVFRCFGRGCWRDEEGKRVVYDLEFVVDQMLDGQARNGQRVIKRPRVSGAVPPNLSFLIDDVEAEWQFRHKFNYIHGRMLTGSLSDWDRFYKQCYELSLPSTCPPAPFKSGWLNNGQQ</sequence>
<accession>A0ACB8V1P2</accession>
<comment type="caution">
    <text evidence="1">The sequence shown here is derived from an EMBL/GenBank/DDBJ whole genome shotgun (WGS) entry which is preliminary data.</text>
</comment>
<name>A0ACB8V1P2_9EURO</name>
<dbReference type="EMBL" id="JALBCA010000017">
    <property type="protein sequence ID" value="KAI2390487.1"/>
    <property type="molecule type" value="Genomic_DNA"/>
</dbReference>